<feature type="active site" description="Charge relay system" evidence="7">
    <location>
        <position position="77"/>
    </location>
</feature>
<feature type="active site" description="Charge relay system" evidence="7">
    <location>
        <position position="274"/>
    </location>
</feature>
<dbReference type="PROSITE" id="PS51892">
    <property type="entry name" value="SUBTILASE"/>
    <property type="match status" value="1"/>
</dbReference>
<reference evidence="10 11" key="1">
    <citation type="submission" date="2008-07" db="EMBL/GenBank/DDBJ databases">
        <authorList>
            <person name="El-Sayed N."/>
            <person name="Caler E."/>
            <person name="Inman J."/>
            <person name="Amedeo P."/>
            <person name="Hass B."/>
            <person name="Wortman J."/>
        </authorList>
    </citation>
    <scope>NUCLEOTIDE SEQUENCE [LARGE SCALE GENOMIC DNA]</scope>
    <source>
        <strain evidence="11">ATCC 50983 / TXsc</strain>
    </source>
</reference>
<comment type="catalytic activity">
    <reaction evidence="5">
        <text>Hydrolysis of proteins with broad specificity for peptide bonds, and a preference for a large uncharged residue in P1. Hydrolyzes peptide amides.</text>
        <dbReference type="EC" id="3.4.21.62"/>
    </reaction>
</comment>
<dbReference type="InParanoid" id="C5KLH1"/>
<evidence type="ECO:0000256" key="1">
    <source>
        <dbReference type="ARBA" id="ARBA00011073"/>
    </source>
</evidence>
<gene>
    <name evidence="10" type="ORF">Pmar_PMAR005616</name>
</gene>
<accession>C5KLH1</accession>
<evidence type="ECO:0000256" key="4">
    <source>
        <dbReference type="ARBA" id="ARBA00022825"/>
    </source>
</evidence>
<dbReference type="InterPro" id="IPR050131">
    <property type="entry name" value="Peptidase_S8_subtilisin-like"/>
</dbReference>
<proteinExistence type="inferred from homology"/>
<evidence type="ECO:0000259" key="9">
    <source>
        <dbReference type="Pfam" id="PF00082"/>
    </source>
</evidence>
<keyword evidence="11" id="KW-1185">Reference proteome</keyword>
<evidence type="ECO:0000256" key="5">
    <source>
        <dbReference type="ARBA" id="ARBA00023529"/>
    </source>
</evidence>
<dbReference type="InterPro" id="IPR000209">
    <property type="entry name" value="Peptidase_S8/S53_dom"/>
</dbReference>
<dbReference type="EMBL" id="GG673978">
    <property type="protein sequence ID" value="EER14666.1"/>
    <property type="molecule type" value="Genomic_DNA"/>
</dbReference>
<evidence type="ECO:0000256" key="7">
    <source>
        <dbReference type="PROSITE-ProRule" id="PRU01240"/>
    </source>
</evidence>
<comment type="similarity">
    <text evidence="1 7">Belongs to the peptidase S8 family.</text>
</comment>
<dbReference type="PROSITE" id="PS00136">
    <property type="entry name" value="SUBTILASE_ASP"/>
    <property type="match status" value="1"/>
</dbReference>
<feature type="active site" description="Charge relay system" evidence="7">
    <location>
        <position position="110"/>
    </location>
</feature>
<protein>
    <recommendedName>
        <fullName evidence="6">subtilisin</fullName>
        <ecNumber evidence="6">3.4.21.62</ecNumber>
    </recommendedName>
</protein>
<dbReference type="GO" id="GO:0004252">
    <property type="term" value="F:serine-type endopeptidase activity"/>
    <property type="evidence" value="ECO:0007669"/>
    <property type="project" value="UniProtKB-UniRule"/>
</dbReference>
<dbReference type="Proteomes" id="UP000007800">
    <property type="component" value="Unassembled WGS sequence"/>
</dbReference>
<dbReference type="InterPro" id="IPR023827">
    <property type="entry name" value="Peptidase_S8_Asp-AS"/>
</dbReference>
<organism evidence="11">
    <name type="scientific">Perkinsus marinus (strain ATCC 50983 / TXsc)</name>
    <dbReference type="NCBI Taxonomy" id="423536"/>
    <lineage>
        <taxon>Eukaryota</taxon>
        <taxon>Sar</taxon>
        <taxon>Alveolata</taxon>
        <taxon>Perkinsozoa</taxon>
        <taxon>Perkinsea</taxon>
        <taxon>Perkinsida</taxon>
        <taxon>Perkinsidae</taxon>
        <taxon>Perkinsus</taxon>
    </lineage>
</organism>
<dbReference type="RefSeq" id="XP_002782870.1">
    <property type="nucleotide sequence ID" value="XM_002782824.1"/>
</dbReference>
<dbReference type="SUPFAM" id="SSF52743">
    <property type="entry name" value="Subtilisin-like"/>
    <property type="match status" value="1"/>
</dbReference>
<evidence type="ECO:0000256" key="3">
    <source>
        <dbReference type="ARBA" id="ARBA00022801"/>
    </source>
</evidence>
<evidence type="ECO:0000313" key="10">
    <source>
        <dbReference type="EMBL" id="EER14666.1"/>
    </source>
</evidence>
<evidence type="ECO:0000256" key="8">
    <source>
        <dbReference type="SAM" id="SignalP"/>
    </source>
</evidence>
<keyword evidence="2 7" id="KW-0645">Protease</keyword>
<dbReference type="Gene3D" id="3.40.50.200">
    <property type="entry name" value="Peptidase S8/S53 domain"/>
    <property type="match status" value="1"/>
</dbReference>
<feature type="signal peptide" evidence="8">
    <location>
        <begin position="1"/>
        <end position="20"/>
    </location>
</feature>
<feature type="domain" description="Peptidase S8/S53" evidence="9">
    <location>
        <begin position="71"/>
        <end position="316"/>
    </location>
</feature>
<dbReference type="OrthoDB" id="531541at2759"/>
<name>C5KLH1_PERM5</name>
<keyword evidence="8" id="KW-0732">Signal</keyword>
<dbReference type="PRINTS" id="PR00723">
    <property type="entry name" value="SUBTILISIN"/>
</dbReference>
<evidence type="ECO:0000313" key="11">
    <source>
        <dbReference type="Proteomes" id="UP000007800"/>
    </source>
</evidence>
<dbReference type="PANTHER" id="PTHR43806">
    <property type="entry name" value="PEPTIDASE S8"/>
    <property type="match status" value="1"/>
</dbReference>
<dbReference type="GO" id="GO:0006508">
    <property type="term" value="P:proteolysis"/>
    <property type="evidence" value="ECO:0007669"/>
    <property type="project" value="UniProtKB-KW"/>
</dbReference>
<dbReference type="Pfam" id="PF00082">
    <property type="entry name" value="Peptidase_S8"/>
    <property type="match status" value="1"/>
</dbReference>
<evidence type="ECO:0000256" key="2">
    <source>
        <dbReference type="ARBA" id="ARBA00022670"/>
    </source>
</evidence>
<feature type="chain" id="PRO_5002953962" description="subtilisin" evidence="8">
    <location>
        <begin position="21"/>
        <end position="344"/>
    </location>
</feature>
<sequence>MKLLVSSFWFFLCDLFYVEAEVGENGHFRGLGPVNGDPNDRLYYRQKDYLEAISIPEAWSILDSTPKRTPVTIAVIDDGIEAAHPDLKGTVIKGYNVVDKNDDTSPRGRHGTCMAGIVGAIRNNKIGMAGILDSVRILPIFDGEVLSYSAIEDAFTYLINKRRDDVKVILMTEVSGSSRSQAVTDKILEAASAGMLVVVSAGNGHVDLDKTPYFPCSFGRSPADGVLCVAGTYGSGMQLTDESNFGSAVDIAAPGYDIVQTSLEGEYGWGSGTSAAAAIVAGIAGMLYSLEPSVKIKLTPAYIKKIIKDTATKGVKDSKGKKTLSFGRVNAAAAVKKILGRKKV</sequence>
<dbReference type="AlphaFoldDB" id="C5KLH1"/>
<dbReference type="InterPro" id="IPR036852">
    <property type="entry name" value="Peptidase_S8/S53_dom_sf"/>
</dbReference>
<dbReference type="GeneID" id="9045699"/>
<evidence type="ECO:0000256" key="6">
    <source>
        <dbReference type="ARBA" id="ARBA00023619"/>
    </source>
</evidence>
<dbReference type="PANTHER" id="PTHR43806:SF11">
    <property type="entry name" value="CEREVISIN-RELATED"/>
    <property type="match status" value="1"/>
</dbReference>
<keyword evidence="3 7" id="KW-0378">Hydrolase</keyword>
<keyword evidence="4 7" id="KW-0720">Serine protease</keyword>
<dbReference type="InterPro" id="IPR015500">
    <property type="entry name" value="Peptidase_S8_subtilisin-rel"/>
</dbReference>
<dbReference type="EC" id="3.4.21.62" evidence="6"/>